<dbReference type="EMBL" id="JAINDJ010000005">
    <property type="protein sequence ID" value="KAG9445774.1"/>
    <property type="molecule type" value="Genomic_DNA"/>
</dbReference>
<dbReference type="AlphaFoldDB" id="A0AAV7EAN8"/>
<comment type="caution">
    <text evidence="2">The sequence shown here is derived from an EMBL/GenBank/DDBJ whole genome shotgun (WGS) entry which is preliminary data.</text>
</comment>
<accession>A0AAV7EAN8</accession>
<sequence length="95" mass="10544">MDSDVLNPSCCKKTSAEAQPPLPDVGTGNEDDDELNALLSPQRAQMSKRQKNSRRKVQWNDRNGNKLVEVLEFQPSDSSDSDAEEDSDSCLCIIM</sequence>
<dbReference type="PANTHER" id="PTHR33401">
    <property type="entry name" value="LIGHT-HARVESTING COMPLEX-LIKE PROTEIN OHP2, CHLOROPLASTIC"/>
    <property type="match status" value="1"/>
</dbReference>
<protein>
    <submittedName>
        <fullName evidence="2">Uncharacterized protein</fullName>
    </submittedName>
</protein>
<dbReference type="Proteomes" id="UP000825729">
    <property type="component" value="Unassembled WGS sequence"/>
</dbReference>
<feature type="compositionally biased region" description="Basic residues" evidence="1">
    <location>
        <begin position="46"/>
        <end position="57"/>
    </location>
</feature>
<name>A0AAV7EAN8_ARIFI</name>
<dbReference type="PANTHER" id="PTHR33401:SF2">
    <property type="entry name" value="OS03G0138400 PROTEIN"/>
    <property type="match status" value="1"/>
</dbReference>
<organism evidence="2 3">
    <name type="scientific">Aristolochia fimbriata</name>
    <name type="common">White veined hardy Dutchman's pipe vine</name>
    <dbReference type="NCBI Taxonomy" id="158543"/>
    <lineage>
        <taxon>Eukaryota</taxon>
        <taxon>Viridiplantae</taxon>
        <taxon>Streptophyta</taxon>
        <taxon>Embryophyta</taxon>
        <taxon>Tracheophyta</taxon>
        <taxon>Spermatophyta</taxon>
        <taxon>Magnoliopsida</taxon>
        <taxon>Magnoliidae</taxon>
        <taxon>Piperales</taxon>
        <taxon>Aristolochiaceae</taxon>
        <taxon>Aristolochia</taxon>
    </lineage>
</organism>
<keyword evidence="3" id="KW-1185">Reference proteome</keyword>
<evidence type="ECO:0000313" key="2">
    <source>
        <dbReference type="EMBL" id="KAG9445774.1"/>
    </source>
</evidence>
<evidence type="ECO:0000313" key="3">
    <source>
        <dbReference type="Proteomes" id="UP000825729"/>
    </source>
</evidence>
<feature type="region of interest" description="Disordered" evidence="1">
    <location>
        <begin position="1"/>
        <end position="65"/>
    </location>
</feature>
<reference evidence="2 3" key="1">
    <citation type="submission" date="2021-07" db="EMBL/GenBank/DDBJ databases">
        <title>The Aristolochia fimbriata genome: insights into angiosperm evolution, floral development and chemical biosynthesis.</title>
        <authorList>
            <person name="Jiao Y."/>
        </authorList>
    </citation>
    <scope>NUCLEOTIDE SEQUENCE [LARGE SCALE GENOMIC DNA]</scope>
    <source>
        <strain evidence="2">IBCAS-2021</strain>
        <tissue evidence="2">Leaf</tissue>
    </source>
</reference>
<gene>
    <name evidence="2" type="ORF">H6P81_011902</name>
</gene>
<evidence type="ECO:0000256" key="1">
    <source>
        <dbReference type="SAM" id="MobiDB-lite"/>
    </source>
</evidence>
<proteinExistence type="predicted"/>